<organism evidence="1 2">
    <name type="scientific">Akanthomyces muscarius</name>
    <name type="common">Entomopathogenic fungus</name>
    <name type="synonym">Lecanicillium muscarium</name>
    <dbReference type="NCBI Taxonomy" id="2231603"/>
    <lineage>
        <taxon>Eukaryota</taxon>
        <taxon>Fungi</taxon>
        <taxon>Dikarya</taxon>
        <taxon>Ascomycota</taxon>
        <taxon>Pezizomycotina</taxon>
        <taxon>Sordariomycetes</taxon>
        <taxon>Hypocreomycetidae</taxon>
        <taxon>Hypocreales</taxon>
        <taxon>Cordycipitaceae</taxon>
        <taxon>Akanthomyces</taxon>
    </lineage>
</organism>
<gene>
    <name evidence="1" type="ORF">LMH87_005522</name>
</gene>
<reference evidence="1" key="1">
    <citation type="journal article" date="2023" name="Access Microbiol">
        <title>De-novo genome assembly for Akanthomyces muscarius, a biocontrol agent of insect agricultural pests.</title>
        <authorList>
            <person name="Erdos Z."/>
            <person name="Studholme D.J."/>
            <person name="Raymond B."/>
            <person name="Sharma M."/>
        </authorList>
    </citation>
    <scope>NUCLEOTIDE SEQUENCE</scope>
    <source>
        <strain evidence="1">Ve6</strain>
    </source>
</reference>
<dbReference type="Proteomes" id="UP001144673">
    <property type="component" value="Chromosome 1"/>
</dbReference>
<protein>
    <submittedName>
        <fullName evidence="1">Uncharacterized protein</fullName>
    </submittedName>
</protein>
<evidence type="ECO:0000313" key="2">
    <source>
        <dbReference type="Proteomes" id="UP001144673"/>
    </source>
</evidence>
<evidence type="ECO:0000313" key="1">
    <source>
        <dbReference type="EMBL" id="KAJ4163818.1"/>
    </source>
</evidence>
<dbReference type="RefSeq" id="XP_056058733.1">
    <property type="nucleotide sequence ID" value="XM_056203256.1"/>
</dbReference>
<proteinExistence type="predicted"/>
<accession>A0A9W8QKW5</accession>
<dbReference type="KEGG" id="amus:LMH87_005522"/>
<dbReference type="GeneID" id="80892681"/>
<keyword evidence="2" id="KW-1185">Reference proteome</keyword>
<name>A0A9W8QKW5_AKAMU</name>
<sequence length="107" mass="12264">METLLKLSTQPRFGVCASTTHRSISQRPVTWNTLRHNIGTPYLAAAPYAVVRMLLLFKLEWLPPDLAYFVVQLAVVIVREMRLPQMEDYEKCDNPLETQLPSENGAY</sequence>
<dbReference type="EMBL" id="JAJHUN010000001">
    <property type="protein sequence ID" value="KAJ4163818.1"/>
    <property type="molecule type" value="Genomic_DNA"/>
</dbReference>
<comment type="caution">
    <text evidence="1">The sequence shown here is derived from an EMBL/GenBank/DDBJ whole genome shotgun (WGS) entry which is preliminary data.</text>
</comment>
<dbReference type="AlphaFoldDB" id="A0A9W8QKW5"/>